<accession>A0A918XN44</accession>
<dbReference type="Proteomes" id="UP000630353">
    <property type="component" value="Unassembled WGS sequence"/>
</dbReference>
<evidence type="ECO:0000313" key="3">
    <source>
        <dbReference type="Proteomes" id="UP000630353"/>
    </source>
</evidence>
<name>A0A918XN44_9PROT</name>
<organism evidence="2 3">
    <name type="scientific">Thalassobaculum fulvum</name>
    <dbReference type="NCBI Taxonomy" id="1633335"/>
    <lineage>
        <taxon>Bacteria</taxon>
        <taxon>Pseudomonadati</taxon>
        <taxon>Pseudomonadota</taxon>
        <taxon>Alphaproteobacteria</taxon>
        <taxon>Rhodospirillales</taxon>
        <taxon>Thalassobaculaceae</taxon>
        <taxon>Thalassobaculum</taxon>
    </lineage>
</organism>
<evidence type="ECO:0000256" key="1">
    <source>
        <dbReference type="SAM" id="SignalP"/>
    </source>
</evidence>
<protein>
    <recommendedName>
        <fullName evidence="4">Lysozyme inhibitor LprI N-terminal domain-containing protein</fullName>
    </recommendedName>
</protein>
<proteinExistence type="predicted"/>
<dbReference type="RefSeq" id="WP_189986917.1">
    <property type="nucleotide sequence ID" value="NZ_BMZS01000001.1"/>
</dbReference>
<comment type="caution">
    <text evidence="2">The sequence shown here is derived from an EMBL/GenBank/DDBJ whole genome shotgun (WGS) entry which is preliminary data.</text>
</comment>
<reference evidence="2" key="2">
    <citation type="submission" date="2020-09" db="EMBL/GenBank/DDBJ databases">
        <authorList>
            <person name="Sun Q."/>
            <person name="Kim S."/>
        </authorList>
    </citation>
    <scope>NUCLEOTIDE SEQUENCE</scope>
    <source>
        <strain evidence="2">KCTC 42651</strain>
    </source>
</reference>
<keyword evidence="1" id="KW-0732">Signal</keyword>
<feature type="chain" id="PRO_5036825798" description="Lysozyme inhibitor LprI N-terminal domain-containing protein" evidence="1">
    <location>
        <begin position="21"/>
        <end position="288"/>
    </location>
</feature>
<dbReference type="EMBL" id="BMZS01000001">
    <property type="protein sequence ID" value="GHD39131.1"/>
    <property type="molecule type" value="Genomic_DNA"/>
</dbReference>
<keyword evidence="3" id="KW-1185">Reference proteome</keyword>
<dbReference type="AlphaFoldDB" id="A0A918XN44"/>
<evidence type="ECO:0008006" key="4">
    <source>
        <dbReference type="Google" id="ProtNLM"/>
    </source>
</evidence>
<evidence type="ECO:0000313" key="2">
    <source>
        <dbReference type="EMBL" id="GHD39131.1"/>
    </source>
</evidence>
<gene>
    <name evidence="2" type="ORF">GCM10017083_00640</name>
</gene>
<feature type="signal peptide" evidence="1">
    <location>
        <begin position="1"/>
        <end position="20"/>
    </location>
</feature>
<reference evidence="2" key="1">
    <citation type="journal article" date="2014" name="Int. J. Syst. Evol. Microbiol.">
        <title>Complete genome sequence of Corynebacterium casei LMG S-19264T (=DSM 44701T), isolated from a smear-ripened cheese.</title>
        <authorList>
            <consortium name="US DOE Joint Genome Institute (JGI-PGF)"/>
            <person name="Walter F."/>
            <person name="Albersmeier A."/>
            <person name="Kalinowski J."/>
            <person name="Ruckert C."/>
        </authorList>
    </citation>
    <scope>NUCLEOTIDE SEQUENCE</scope>
    <source>
        <strain evidence="2">KCTC 42651</strain>
    </source>
</reference>
<sequence length="288" mass="29839">MRACLSLAFAATLLALPALAANSPSAARTASVPADDALPPQVLGLIASAEPIPLTCTDGACTALVSSFCLQEDRPPPSAGQRYDTAGAGDVTLVVRRTDGTETEFSAAGLLGYVSEGDFTRTRVELPAKRLASLGAAEVAVRIAPLVSLMPRTEIAPSAAVAARDAETAEGAPRFAAEAFFKPGSPRADAAVTLSRLINLLPATGPVRTESAGAISAAAAKAWGQVQASGALRSVSQEGVERARTEVDRCAAYADMGFKITLRGCLAKSHDRTMREVNEELWKSQPGY</sequence>